<sequence length="418" mass="47665">MNRYFMVLGLLLSTQTGAIEWESAVSYRVNAEAYTTRYDLNNHSYFNPGNAIGELPDYENTLLLRGYIFGEFDDFTVSLAPNIKYTKSKVNSDSISDDEIYLQEYNVSYLLDNWKLSIYRELDFWGPSLFTSPSNPFYATTDQSNPFVEEPALDFIRLDGYHGDSFSSSLIYSYNEGRTENLIHPFEKTLSIKADYISYSYYAGAIISRQDKTNLFGMFGQWTVSDSVMLYTDIGVKDRSTVYIPVKSSNALGYDFEISTSNRQFYTDGVVGLSYSTMGGSTYNLEYRYNQEGYNKSQLDIYYDLAQAAGGNLVSGHLGALSQYLLYIASDPGMRTIGRNYIYAQYFKRDVIPDLSVNFILAHDIDTQSSELTSVVNYYLNDNVGVSGNLILTHGDDKRSEFTRYIENVLYLGVKYYF</sequence>
<organism evidence="1 2">
    <name type="scientific">Photobacterium lutimaris</name>
    <dbReference type="NCBI Taxonomy" id="388278"/>
    <lineage>
        <taxon>Bacteria</taxon>
        <taxon>Pseudomonadati</taxon>
        <taxon>Pseudomonadota</taxon>
        <taxon>Gammaproteobacteria</taxon>
        <taxon>Vibrionales</taxon>
        <taxon>Vibrionaceae</taxon>
        <taxon>Photobacterium</taxon>
    </lineage>
</organism>
<dbReference type="EMBL" id="PYMH01000005">
    <property type="protein sequence ID" value="PSU33661.1"/>
    <property type="molecule type" value="Genomic_DNA"/>
</dbReference>
<reference evidence="1 2" key="1">
    <citation type="submission" date="2018-03" db="EMBL/GenBank/DDBJ databases">
        <title>Whole genome sequencing of Histamine producing bacteria.</title>
        <authorList>
            <person name="Butler K."/>
        </authorList>
    </citation>
    <scope>NUCLEOTIDE SEQUENCE [LARGE SCALE GENOMIC DNA]</scope>
    <source>
        <strain evidence="1 2">JCM 13586</strain>
    </source>
</reference>
<accession>A0A2T3IYJ4</accession>
<protein>
    <recommendedName>
        <fullName evidence="3">Porin</fullName>
    </recommendedName>
</protein>
<name>A0A2T3IYJ4_9GAMM</name>
<dbReference type="RefSeq" id="WP_107349294.1">
    <property type="nucleotide sequence ID" value="NZ_PYMH01000005.1"/>
</dbReference>
<gene>
    <name evidence="1" type="ORF">C9I99_12900</name>
</gene>
<evidence type="ECO:0000313" key="2">
    <source>
        <dbReference type="Proteomes" id="UP000241222"/>
    </source>
</evidence>
<proteinExistence type="predicted"/>
<evidence type="ECO:0000313" key="1">
    <source>
        <dbReference type="EMBL" id="PSU33661.1"/>
    </source>
</evidence>
<dbReference type="Proteomes" id="UP000241222">
    <property type="component" value="Unassembled WGS sequence"/>
</dbReference>
<dbReference type="OrthoDB" id="5493663at2"/>
<keyword evidence="2" id="KW-1185">Reference proteome</keyword>
<evidence type="ECO:0008006" key="3">
    <source>
        <dbReference type="Google" id="ProtNLM"/>
    </source>
</evidence>
<comment type="caution">
    <text evidence="1">The sequence shown here is derived from an EMBL/GenBank/DDBJ whole genome shotgun (WGS) entry which is preliminary data.</text>
</comment>
<dbReference type="AlphaFoldDB" id="A0A2T3IYJ4"/>